<sequence>MKEVMKICKIQHCFTTSYHPQTNGLTERLYRTLINMISMYVNTDQENWDEILPFINHAYNTTIQEATGYSLYFLLFGREPMTRQVVVNNKEKTQERIKRNYYKKHNEIIYELGLFLAVWTPKLSNVNILIEPKDNPDQDPSIVHVSRLKPYFERIDEVTHENAFNYRIDKFFTIYGGSHNSGIF</sequence>
<dbReference type="PROSITE" id="PS50994">
    <property type="entry name" value="INTEGRASE"/>
    <property type="match status" value="1"/>
</dbReference>
<dbReference type="InterPro" id="IPR050951">
    <property type="entry name" value="Retrovirus_Pol_polyprotein"/>
</dbReference>
<accession>A0ABY6KDQ3</accession>
<dbReference type="SUPFAM" id="SSF53098">
    <property type="entry name" value="Ribonuclease H-like"/>
    <property type="match status" value="1"/>
</dbReference>
<dbReference type="PANTHER" id="PTHR37984">
    <property type="entry name" value="PROTEIN CBG26694"/>
    <property type="match status" value="1"/>
</dbReference>
<evidence type="ECO:0000313" key="2">
    <source>
        <dbReference type="EMBL" id="UYV66903.1"/>
    </source>
</evidence>
<protein>
    <submittedName>
        <fullName evidence="2">K02A2.6-like</fullName>
    </submittedName>
</protein>
<dbReference type="InterPro" id="IPR001584">
    <property type="entry name" value="Integrase_cat-core"/>
</dbReference>
<dbReference type="Gene3D" id="3.30.420.10">
    <property type="entry name" value="Ribonuclease H-like superfamily/Ribonuclease H"/>
    <property type="match status" value="1"/>
</dbReference>
<dbReference type="Proteomes" id="UP001235939">
    <property type="component" value="Chromosome 04"/>
</dbReference>
<organism evidence="2 3">
    <name type="scientific">Cordylochernes scorpioides</name>
    <dbReference type="NCBI Taxonomy" id="51811"/>
    <lineage>
        <taxon>Eukaryota</taxon>
        <taxon>Metazoa</taxon>
        <taxon>Ecdysozoa</taxon>
        <taxon>Arthropoda</taxon>
        <taxon>Chelicerata</taxon>
        <taxon>Arachnida</taxon>
        <taxon>Pseudoscorpiones</taxon>
        <taxon>Cheliferoidea</taxon>
        <taxon>Chernetidae</taxon>
        <taxon>Cordylochernes</taxon>
    </lineage>
</organism>
<name>A0ABY6KDQ3_9ARAC</name>
<gene>
    <name evidence="2" type="ORF">LAZ67_4003270</name>
</gene>
<keyword evidence="3" id="KW-1185">Reference proteome</keyword>
<dbReference type="EMBL" id="CP092866">
    <property type="protein sequence ID" value="UYV66903.1"/>
    <property type="molecule type" value="Genomic_DNA"/>
</dbReference>
<reference evidence="2 3" key="1">
    <citation type="submission" date="2022-01" db="EMBL/GenBank/DDBJ databases">
        <title>A chromosomal length assembly of Cordylochernes scorpioides.</title>
        <authorList>
            <person name="Zeh D."/>
            <person name="Zeh J."/>
        </authorList>
    </citation>
    <scope>NUCLEOTIDE SEQUENCE [LARGE SCALE GENOMIC DNA]</scope>
    <source>
        <strain evidence="2">IN4F17</strain>
        <tissue evidence="2">Whole Body</tissue>
    </source>
</reference>
<dbReference type="PANTHER" id="PTHR37984:SF15">
    <property type="entry name" value="INTEGRASE CATALYTIC DOMAIN-CONTAINING PROTEIN"/>
    <property type="match status" value="1"/>
</dbReference>
<proteinExistence type="predicted"/>
<evidence type="ECO:0000313" key="3">
    <source>
        <dbReference type="Proteomes" id="UP001235939"/>
    </source>
</evidence>
<dbReference type="InterPro" id="IPR036397">
    <property type="entry name" value="RNaseH_sf"/>
</dbReference>
<feature type="domain" description="Integrase catalytic" evidence="1">
    <location>
        <begin position="1"/>
        <end position="88"/>
    </location>
</feature>
<evidence type="ECO:0000259" key="1">
    <source>
        <dbReference type="PROSITE" id="PS50994"/>
    </source>
</evidence>
<dbReference type="InterPro" id="IPR012337">
    <property type="entry name" value="RNaseH-like_sf"/>
</dbReference>